<dbReference type="SUPFAM" id="SSF56219">
    <property type="entry name" value="DNase I-like"/>
    <property type="match status" value="1"/>
</dbReference>
<protein>
    <recommendedName>
        <fullName evidence="1">DUF4283 domain-containing protein</fullName>
    </recommendedName>
</protein>
<dbReference type="AlphaFoldDB" id="A0AAD9XNL3"/>
<dbReference type="PANTHER" id="PTHR33710">
    <property type="entry name" value="BNAC02G09200D PROTEIN"/>
    <property type="match status" value="1"/>
</dbReference>
<dbReference type="EMBL" id="JANJYI010000001">
    <property type="protein sequence ID" value="KAK2662525.1"/>
    <property type="molecule type" value="Genomic_DNA"/>
</dbReference>
<dbReference type="InterPro" id="IPR025558">
    <property type="entry name" value="DUF4283"/>
</dbReference>
<organism evidence="2 3">
    <name type="scientific">Dipteronia dyeriana</name>
    <dbReference type="NCBI Taxonomy" id="168575"/>
    <lineage>
        <taxon>Eukaryota</taxon>
        <taxon>Viridiplantae</taxon>
        <taxon>Streptophyta</taxon>
        <taxon>Embryophyta</taxon>
        <taxon>Tracheophyta</taxon>
        <taxon>Spermatophyta</taxon>
        <taxon>Magnoliopsida</taxon>
        <taxon>eudicotyledons</taxon>
        <taxon>Gunneridae</taxon>
        <taxon>Pentapetalae</taxon>
        <taxon>rosids</taxon>
        <taxon>malvids</taxon>
        <taxon>Sapindales</taxon>
        <taxon>Sapindaceae</taxon>
        <taxon>Hippocastanoideae</taxon>
        <taxon>Acereae</taxon>
        <taxon>Dipteronia</taxon>
    </lineage>
</organism>
<dbReference type="PANTHER" id="PTHR33710:SF77">
    <property type="entry name" value="DNASE I-LIKE SUPERFAMILY PROTEIN"/>
    <property type="match status" value="1"/>
</dbReference>
<proteinExistence type="predicted"/>
<reference evidence="2" key="1">
    <citation type="journal article" date="2023" name="Plant J.">
        <title>Genome sequences and population genomics provide insights into the demographic history, inbreeding, and mutation load of two 'living fossil' tree species of Dipteronia.</title>
        <authorList>
            <person name="Feng Y."/>
            <person name="Comes H.P."/>
            <person name="Chen J."/>
            <person name="Zhu S."/>
            <person name="Lu R."/>
            <person name="Zhang X."/>
            <person name="Li P."/>
            <person name="Qiu J."/>
            <person name="Olsen K.M."/>
            <person name="Qiu Y."/>
        </authorList>
    </citation>
    <scope>NUCLEOTIDE SEQUENCE</scope>
    <source>
        <strain evidence="2">KIB01</strain>
    </source>
</reference>
<dbReference type="Pfam" id="PF14111">
    <property type="entry name" value="DUF4283"/>
    <property type="match status" value="1"/>
</dbReference>
<dbReference type="InterPro" id="IPR036691">
    <property type="entry name" value="Endo/exonu/phosph_ase_sf"/>
</dbReference>
<keyword evidence="3" id="KW-1185">Reference proteome</keyword>
<accession>A0AAD9XNL3</accession>
<sequence>MDTVDISLLCTSLSIHNRDGPVQLLDGNLMNDAKKRLSLKLVGKILSNKMVNRNAFMRVIGKIWQVRHGVDIESIAGNMFSFQFRDEYDLDKVIYGGPWSFDNALIAMEKLKGKGSIDSLNFNWADFWLQIHQVPLIFMTKEIGRFLGGRIGQVLDIDGGRFSPIVEGKENFPFGIWLRATGSQRKSSFHFNRRGNLFSLVSLKSSWRNDRGKGKAVMVESAKTRIEENRCVGSTSNYGPINEAKQDQVATDLIGAENVDGVTVALIHVDIVMQQQVDETDGLIGRGQKRSLLIASLSYPIEYVNGLDSSIGVPIPSRVKDANQRTHSWTILRRLAGMVSLPWIFLGDFNEILDSVEKLGGIPKSWNLLSDFRETLDDCGLEDLGYIGPKFTWCNKRDGEVVIFELLDRCTGNVEWQMSYPNFVVSHLDLWHSDHQSILLNFDDNSRTSKEPKRLSRFHFEECWIDNPLLESQLDVVLETDERYWKQRSRVEWLKCGGRNTKFFHMKSTVRKAHNKIKGLLGDDDQWYESKSGIEKIILNHFGNLFQTCNPSQNDIGDVLDIVSSKLSSPIGNFLDSVFTKDDILKTVLGLGAMKAPGKDRLPAIFYQKFWDKVGLSVIVACLDCLNNGGSLEKMNETLVCLIPKKNASYRISDFRPISLCNVLYKIVAKTIANIFLLALDGIIYETQSAFIPGRYDAKAGLLHALDQSDFTRLLFAKATISNCDAIRRILDTYAKASGQIINFDKSAMCVNPSLSPSECAQLSGIFGIKIVDCHEKYLGLPCFTGRMKKDLFSDITSRIWDKVKGWRDKFLSTGGKEILIKAVIQAIPTYLRTYFSFLKGFFMRFTVFVHDFGGGVMILQGNYIGVLGLGFVNPKRKEVWASKIWKFTTNPCLQTNVGEL</sequence>
<name>A0AAD9XNL3_9ROSI</name>
<feature type="domain" description="DUF4283" evidence="1">
    <location>
        <begin position="35"/>
        <end position="111"/>
    </location>
</feature>
<gene>
    <name evidence="2" type="ORF">Ddye_001099</name>
</gene>
<evidence type="ECO:0000313" key="2">
    <source>
        <dbReference type="EMBL" id="KAK2662525.1"/>
    </source>
</evidence>
<evidence type="ECO:0000313" key="3">
    <source>
        <dbReference type="Proteomes" id="UP001280121"/>
    </source>
</evidence>
<dbReference type="Proteomes" id="UP001280121">
    <property type="component" value="Unassembled WGS sequence"/>
</dbReference>
<dbReference type="Gene3D" id="3.60.10.10">
    <property type="entry name" value="Endonuclease/exonuclease/phosphatase"/>
    <property type="match status" value="1"/>
</dbReference>
<comment type="caution">
    <text evidence="2">The sequence shown here is derived from an EMBL/GenBank/DDBJ whole genome shotgun (WGS) entry which is preliminary data.</text>
</comment>
<evidence type="ECO:0000259" key="1">
    <source>
        <dbReference type="Pfam" id="PF14111"/>
    </source>
</evidence>